<name>A0A7W3YDX5_9GAMM</name>
<dbReference type="SUPFAM" id="SSF53955">
    <property type="entry name" value="Lysozyme-like"/>
    <property type="match status" value="1"/>
</dbReference>
<dbReference type="HAMAP" id="MF_00766">
    <property type="entry name" value="PGT_MtgA"/>
    <property type="match status" value="1"/>
</dbReference>
<dbReference type="RefSeq" id="WP_182668975.1">
    <property type="nucleotide sequence ID" value="NZ_JACHTE010000004.1"/>
</dbReference>
<evidence type="ECO:0000256" key="10">
    <source>
        <dbReference type="ARBA" id="ARBA00023316"/>
    </source>
</evidence>
<keyword evidence="14" id="KW-1185">Reference proteome</keyword>
<feature type="transmembrane region" description="Helical" evidence="11">
    <location>
        <begin position="25"/>
        <end position="47"/>
    </location>
</feature>
<evidence type="ECO:0000256" key="3">
    <source>
        <dbReference type="ARBA" id="ARBA00022676"/>
    </source>
</evidence>
<dbReference type="GO" id="GO:0009252">
    <property type="term" value="P:peptidoglycan biosynthetic process"/>
    <property type="evidence" value="ECO:0007669"/>
    <property type="project" value="UniProtKB-UniRule"/>
</dbReference>
<evidence type="ECO:0000256" key="11">
    <source>
        <dbReference type="HAMAP-Rule" id="MF_00766"/>
    </source>
</evidence>
<dbReference type="InterPro" id="IPR011812">
    <property type="entry name" value="Pep_trsgly"/>
</dbReference>
<dbReference type="InterPro" id="IPR023346">
    <property type="entry name" value="Lysozyme-like_dom_sf"/>
</dbReference>
<dbReference type="NCBIfam" id="TIGR02070">
    <property type="entry name" value="mono_pep_trsgly"/>
    <property type="match status" value="1"/>
</dbReference>
<comment type="pathway">
    <text evidence="11">Cell wall biogenesis; peptidoglycan biosynthesis.</text>
</comment>
<dbReference type="Pfam" id="PF00912">
    <property type="entry name" value="Transgly"/>
    <property type="match status" value="1"/>
</dbReference>
<dbReference type="Proteomes" id="UP000552587">
    <property type="component" value="Unassembled WGS sequence"/>
</dbReference>
<evidence type="ECO:0000256" key="6">
    <source>
        <dbReference type="ARBA" id="ARBA00022960"/>
    </source>
</evidence>
<dbReference type="GO" id="GO:0008955">
    <property type="term" value="F:peptidoglycan glycosyltransferase activity"/>
    <property type="evidence" value="ECO:0007669"/>
    <property type="project" value="UniProtKB-UniRule"/>
</dbReference>
<evidence type="ECO:0000313" key="13">
    <source>
        <dbReference type="EMBL" id="MBB1088199.1"/>
    </source>
</evidence>
<dbReference type="PANTHER" id="PTHR30400:SF0">
    <property type="entry name" value="BIOSYNTHETIC PEPTIDOGLYCAN TRANSGLYCOSYLASE"/>
    <property type="match status" value="1"/>
</dbReference>
<comment type="function">
    <text evidence="11">Peptidoglycan polymerase that catalyzes glycan chain elongation from lipid-linked precursors.</text>
</comment>
<gene>
    <name evidence="11 13" type="primary">mtgA</name>
    <name evidence="13" type="ORF">H4F99_06805</name>
</gene>
<dbReference type="InterPro" id="IPR036950">
    <property type="entry name" value="PBP_transglycosylase"/>
</dbReference>
<comment type="subcellular location">
    <subcellularLocation>
        <location evidence="11">Cell inner membrane</location>
        <topology evidence="11">Single-pass membrane protein</topology>
    </subcellularLocation>
</comment>
<evidence type="ECO:0000256" key="1">
    <source>
        <dbReference type="ARBA" id="ARBA00022475"/>
    </source>
</evidence>
<keyword evidence="3 11" id="KW-0328">Glycosyltransferase</keyword>
<sequence>MTDEGATGAGQGPRRLRRRRSRWHWVWRLPLLLVMVTVLQVAVLRFVDPPTSAFMLARTAEAWGEGDWSHRNAHEWRDLAEISPQLPLAVIASEDQRFPDHRGFDMEAIEKAMARNERGGRLRGGSTISQQTAKNLFLWSGRSWLRKGIEAWYTVLIEAMWPKRRIIEVYVNIAEFGDGVYGAQAAAQAYFGVDAARLEPAQAARLAAVLPSPRRYSAARPGPYVQRRTGAIQRQMRNLGGAAYLERLD</sequence>
<keyword evidence="10 11" id="KW-0961">Cell wall biogenesis/degradation</keyword>
<comment type="similarity">
    <text evidence="11">Belongs to the glycosyltransferase 51 family.</text>
</comment>
<dbReference type="GO" id="GO:0005886">
    <property type="term" value="C:plasma membrane"/>
    <property type="evidence" value="ECO:0007669"/>
    <property type="project" value="UniProtKB-SubCell"/>
</dbReference>
<keyword evidence="5 11" id="KW-0812">Transmembrane</keyword>
<feature type="domain" description="Glycosyl transferase family 51" evidence="12">
    <location>
        <begin position="70"/>
        <end position="236"/>
    </location>
</feature>
<keyword evidence="4 11" id="KW-0808">Transferase</keyword>
<evidence type="ECO:0000256" key="8">
    <source>
        <dbReference type="ARBA" id="ARBA00022989"/>
    </source>
</evidence>
<organism evidence="13 14">
    <name type="scientific">Marilutibacter penaei</name>
    <dbReference type="NCBI Taxonomy" id="2759900"/>
    <lineage>
        <taxon>Bacteria</taxon>
        <taxon>Pseudomonadati</taxon>
        <taxon>Pseudomonadota</taxon>
        <taxon>Gammaproteobacteria</taxon>
        <taxon>Lysobacterales</taxon>
        <taxon>Lysobacteraceae</taxon>
        <taxon>Marilutibacter</taxon>
    </lineage>
</organism>
<dbReference type="GO" id="GO:0071555">
    <property type="term" value="P:cell wall organization"/>
    <property type="evidence" value="ECO:0007669"/>
    <property type="project" value="UniProtKB-KW"/>
</dbReference>
<evidence type="ECO:0000256" key="7">
    <source>
        <dbReference type="ARBA" id="ARBA00022984"/>
    </source>
</evidence>
<dbReference type="GO" id="GO:0008360">
    <property type="term" value="P:regulation of cell shape"/>
    <property type="evidence" value="ECO:0007669"/>
    <property type="project" value="UniProtKB-KW"/>
</dbReference>
<dbReference type="EC" id="2.4.99.28" evidence="11"/>
<dbReference type="EMBL" id="JACHTE010000004">
    <property type="protein sequence ID" value="MBB1088199.1"/>
    <property type="molecule type" value="Genomic_DNA"/>
</dbReference>
<protein>
    <recommendedName>
        <fullName evidence="11">Biosynthetic peptidoglycan transglycosylase</fullName>
        <ecNumber evidence="11">2.4.99.28</ecNumber>
    </recommendedName>
    <alternativeName>
        <fullName evidence="11">Glycan polymerase</fullName>
    </alternativeName>
    <alternativeName>
        <fullName evidence="11">Peptidoglycan glycosyltransferase MtgA</fullName>
        <shortName evidence="11">PGT</shortName>
    </alternativeName>
</protein>
<dbReference type="GO" id="GO:0009274">
    <property type="term" value="C:peptidoglycan-based cell wall"/>
    <property type="evidence" value="ECO:0007669"/>
    <property type="project" value="InterPro"/>
</dbReference>
<reference evidence="13 14" key="1">
    <citation type="submission" date="2020-07" db="EMBL/GenBank/DDBJ databases">
        <authorList>
            <person name="Xu S."/>
            <person name="Li A."/>
        </authorList>
    </citation>
    <scope>NUCLEOTIDE SEQUENCE [LARGE SCALE GENOMIC DNA]</scope>
    <source>
        <strain evidence="13 14">SG-8</strain>
    </source>
</reference>
<comment type="catalytic activity">
    <reaction evidence="11">
        <text>[GlcNAc-(1-&gt;4)-Mur2Ac(oyl-L-Ala-gamma-D-Glu-L-Lys-D-Ala-D-Ala)](n)-di-trans,octa-cis-undecaprenyl diphosphate + beta-D-GlcNAc-(1-&gt;4)-Mur2Ac(oyl-L-Ala-gamma-D-Glu-L-Lys-D-Ala-D-Ala)-di-trans,octa-cis-undecaprenyl diphosphate = [GlcNAc-(1-&gt;4)-Mur2Ac(oyl-L-Ala-gamma-D-Glu-L-Lys-D-Ala-D-Ala)](n+1)-di-trans,octa-cis-undecaprenyl diphosphate + di-trans,octa-cis-undecaprenyl diphosphate + H(+)</text>
        <dbReference type="Rhea" id="RHEA:23708"/>
        <dbReference type="Rhea" id="RHEA-COMP:9602"/>
        <dbReference type="Rhea" id="RHEA-COMP:9603"/>
        <dbReference type="ChEBI" id="CHEBI:15378"/>
        <dbReference type="ChEBI" id="CHEBI:58405"/>
        <dbReference type="ChEBI" id="CHEBI:60033"/>
        <dbReference type="ChEBI" id="CHEBI:78435"/>
        <dbReference type="EC" id="2.4.99.28"/>
    </reaction>
</comment>
<proteinExistence type="inferred from homology"/>
<dbReference type="PANTHER" id="PTHR30400">
    <property type="entry name" value="MONOFUNCTIONAL BIOSYNTHETIC PEPTIDOGLYCAN TRANSGLYCOSYLASE"/>
    <property type="match status" value="1"/>
</dbReference>
<dbReference type="UniPathway" id="UPA00219"/>
<keyword evidence="7 11" id="KW-0573">Peptidoglycan synthesis</keyword>
<keyword evidence="1 11" id="KW-1003">Cell membrane</keyword>
<accession>A0A7W3YDX5</accession>
<dbReference type="Gene3D" id="1.10.3810.10">
    <property type="entry name" value="Biosynthetic peptidoglycan transglycosylase-like"/>
    <property type="match status" value="1"/>
</dbReference>
<evidence type="ECO:0000256" key="4">
    <source>
        <dbReference type="ARBA" id="ARBA00022679"/>
    </source>
</evidence>
<keyword evidence="9 11" id="KW-0472">Membrane</keyword>
<evidence type="ECO:0000256" key="5">
    <source>
        <dbReference type="ARBA" id="ARBA00022692"/>
    </source>
</evidence>
<dbReference type="InterPro" id="IPR001264">
    <property type="entry name" value="Glyco_trans_51"/>
</dbReference>
<evidence type="ECO:0000313" key="14">
    <source>
        <dbReference type="Proteomes" id="UP000552587"/>
    </source>
</evidence>
<evidence type="ECO:0000256" key="9">
    <source>
        <dbReference type="ARBA" id="ARBA00023136"/>
    </source>
</evidence>
<keyword evidence="2 11" id="KW-0997">Cell inner membrane</keyword>
<dbReference type="GO" id="GO:0016763">
    <property type="term" value="F:pentosyltransferase activity"/>
    <property type="evidence" value="ECO:0007669"/>
    <property type="project" value="InterPro"/>
</dbReference>
<keyword evidence="8 11" id="KW-1133">Transmembrane helix</keyword>
<comment type="caution">
    <text evidence="13">The sequence shown here is derived from an EMBL/GenBank/DDBJ whole genome shotgun (WGS) entry which is preliminary data.</text>
</comment>
<evidence type="ECO:0000259" key="12">
    <source>
        <dbReference type="Pfam" id="PF00912"/>
    </source>
</evidence>
<keyword evidence="6 11" id="KW-0133">Cell shape</keyword>
<evidence type="ECO:0000256" key="2">
    <source>
        <dbReference type="ARBA" id="ARBA00022519"/>
    </source>
</evidence>
<dbReference type="AlphaFoldDB" id="A0A7W3YDX5"/>